<accession>A0A026WHU3</accession>
<name>A0A026WHU3_OOCBI</name>
<evidence type="ECO:0000256" key="1">
    <source>
        <dbReference type="SAM" id="Phobius"/>
    </source>
</evidence>
<keyword evidence="1" id="KW-0812">Transmembrane</keyword>
<sequence>LSDGSFDARIVPALYRISIAALSRLETPVAFIPIYVETLALSSFVAASGFTRPLARFSTRLRSLTREMDTFLIIGICFLCYEMCDLIMRYAAPQAPIETHHAAETATATTKASSSQKVYSISRKIQGPPACCPQ</sequence>
<feature type="transmembrane region" description="Helical" evidence="1">
    <location>
        <begin position="30"/>
        <end position="50"/>
    </location>
</feature>
<keyword evidence="1" id="KW-1133">Transmembrane helix</keyword>
<protein>
    <submittedName>
        <fullName evidence="2">Uncharacterized protein</fullName>
    </submittedName>
</protein>
<dbReference type="AlphaFoldDB" id="A0A026WHU3"/>
<evidence type="ECO:0000313" key="3">
    <source>
        <dbReference type="Proteomes" id="UP000053097"/>
    </source>
</evidence>
<dbReference type="Proteomes" id="UP000053097">
    <property type="component" value="Unassembled WGS sequence"/>
</dbReference>
<feature type="transmembrane region" description="Helical" evidence="1">
    <location>
        <begin position="71"/>
        <end position="92"/>
    </location>
</feature>
<feature type="non-terminal residue" evidence="2">
    <location>
        <position position="1"/>
    </location>
</feature>
<reference evidence="2 3" key="1">
    <citation type="journal article" date="2014" name="Curr. Biol.">
        <title>The genome of the clonal raider ant Cerapachys biroi.</title>
        <authorList>
            <person name="Oxley P.R."/>
            <person name="Ji L."/>
            <person name="Fetter-Pruneda I."/>
            <person name="McKenzie S.K."/>
            <person name="Li C."/>
            <person name="Hu H."/>
            <person name="Zhang G."/>
            <person name="Kronauer D.J."/>
        </authorList>
    </citation>
    <scope>NUCLEOTIDE SEQUENCE [LARGE SCALE GENOMIC DNA]</scope>
</reference>
<gene>
    <name evidence="2" type="ORF">X777_05166</name>
</gene>
<evidence type="ECO:0000313" key="2">
    <source>
        <dbReference type="EMBL" id="EZA55231.1"/>
    </source>
</evidence>
<dbReference type="EMBL" id="KK107214">
    <property type="protein sequence ID" value="EZA55231.1"/>
    <property type="molecule type" value="Genomic_DNA"/>
</dbReference>
<keyword evidence="1" id="KW-0472">Membrane</keyword>
<organism evidence="2 3">
    <name type="scientific">Ooceraea biroi</name>
    <name type="common">Clonal raider ant</name>
    <name type="synonym">Cerapachys biroi</name>
    <dbReference type="NCBI Taxonomy" id="2015173"/>
    <lineage>
        <taxon>Eukaryota</taxon>
        <taxon>Metazoa</taxon>
        <taxon>Ecdysozoa</taxon>
        <taxon>Arthropoda</taxon>
        <taxon>Hexapoda</taxon>
        <taxon>Insecta</taxon>
        <taxon>Pterygota</taxon>
        <taxon>Neoptera</taxon>
        <taxon>Endopterygota</taxon>
        <taxon>Hymenoptera</taxon>
        <taxon>Apocrita</taxon>
        <taxon>Aculeata</taxon>
        <taxon>Formicoidea</taxon>
        <taxon>Formicidae</taxon>
        <taxon>Dorylinae</taxon>
        <taxon>Ooceraea</taxon>
    </lineage>
</organism>
<keyword evidence="3" id="KW-1185">Reference proteome</keyword>
<proteinExistence type="predicted"/>